<dbReference type="PANTHER" id="PTHR38088">
    <property type="entry name" value="UCP029143 FAMILY PROTEIN"/>
    <property type="match status" value="1"/>
</dbReference>
<feature type="domain" description="ASCH" evidence="3">
    <location>
        <begin position="4"/>
        <end position="102"/>
    </location>
</feature>
<feature type="active site" description="Nucleophile" evidence="2">
    <location>
        <position position="22"/>
    </location>
</feature>
<dbReference type="SMART" id="SM01022">
    <property type="entry name" value="ASCH"/>
    <property type="match status" value="1"/>
</dbReference>
<accession>A0ABS7YM24</accession>
<evidence type="ECO:0000256" key="1">
    <source>
        <dbReference type="ARBA" id="ARBA00022801"/>
    </source>
</evidence>
<dbReference type="InterPro" id="IPR015947">
    <property type="entry name" value="PUA-like_sf"/>
</dbReference>
<evidence type="ECO:0000256" key="2">
    <source>
        <dbReference type="HAMAP-Rule" id="MF_00684"/>
    </source>
</evidence>
<evidence type="ECO:0000313" key="5">
    <source>
        <dbReference type="Proteomes" id="UP001199044"/>
    </source>
</evidence>
<proteinExistence type="inferred from homology"/>
<feature type="active site" description="Proton acceptor" evidence="2">
    <location>
        <position position="19"/>
    </location>
</feature>
<keyword evidence="1 2" id="KW-0378">Hydrolase</keyword>
<evidence type="ECO:0000259" key="3">
    <source>
        <dbReference type="SMART" id="SM01022"/>
    </source>
</evidence>
<reference evidence="5" key="1">
    <citation type="submission" date="2023-07" db="EMBL/GenBank/DDBJ databases">
        <title>Molecular identification of indigenous halophilic bacteria isolated from red sea cost, biodegradation of synthetic dyes and assessment of degraded metabolite toxicity.</title>
        <authorList>
            <person name="Chaieb K."/>
            <person name="Altayb H.N."/>
        </authorList>
    </citation>
    <scope>NUCLEOTIDE SEQUENCE [LARGE SCALE GENOMIC DNA]</scope>
    <source>
        <strain evidence="5">K20</strain>
    </source>
</reference>
<dbReference type="HAMAP" id="MF_00684">
    <property type="entry name" value="ac4C_amidohydr"/>
    <property type="match status" value="1"/>
</dbReference>
<dbReference type="SUPFAM" id="SSF88697">
    <property type="entry name" value="PUA domain-like"/>
    <property type="match status" value="1"/>
</dbReference>
<dbReference type="InterPro" id="IPR007374">
    <property type="entry name" value="ASCH_domain"/>
</dbReference>
<comment type="caution">
    <text evidence="4">The sequence shown here is derived from an EMBL/GenBank/DDBJ whole genome shotgun (WGS) entry which is preliminary data.</text>
</comment>
<comment type="catalytic activity">
    <reaction evidence="2">
        <text>N(4)-acetylcytidine + H2O = cytidine + acetate + H(+)</text>
        <dbReference type="Rhea" id="RHEA:62932"/>
        <dbReference type="ChEBI" id="CHEBI:15377"/>
        <dbReference type="ChEBI" id="CHEBI:15378"/>
        <dbReference type="ChEBI" id="CHEBI:17562"/>
        <dbReference type="ChEBI" id="CHEBI:30089"/>
        <dbReference type="ChEBI" id="CHEBI:70989"/>
        <dbReference type="EC" id="3.5.1.135"/>
    </reaction>
</comment>
<comment type="function">
    <text evidence="2">Catalyzes the hydrolysis of N(4)-acetylcytidine (ac4C).</text>
</comment>
<dbReference type="Proteomes" id="UP001199044">
    <property type="component" value="Unassembled WGS sequence"/>
</dbReference>
<evidence type="ECO:0000313" key="4">
    <source>
        <dbReference type="EMBL" id="MCA2016711.1"/>
    </source>
</evidence>
<name>A0ABS7YM24_9VIBR</name>
<dbReference type="InterPro" id="IPR008314">
    <property type="entry name" value="AC4CH"/>
</dbReference>
<dbReference type="RefSeq" id="WP_068713944.1">
    <property type="nucleotide sequence ID" value="NZ_AP014635.1"/>
</dbReference>
<dbReference type="EMBL" id="JAIWIU010000069">
    <property type="protein sequence ID" value="MCA2016711.1"/>
    <property type="molecule type" value="Genomic_DNA"/>
</dbReference>
<protein>
    <recommendedName>
        <fullName evidence="2">N(4)-acetylcytidine amidohydrolase</fullName>
        <shortName evidence="2">ac4C amidohydrolase</shortName>
        <ecNumber evidence="2">3.5.1.135</ecNumber>
    </recommendedName>
</protein>
<dbReference type="NCBIfam" id="NF003443">
    <property type="entry name" value="PRK04980.1"/>
    <property type="match status" value="1"/>
</dbReference>
<keyword evidence="5" id="KW-1185">Reference proteome</keyword>
<organism evidence="4 5">
    <name type="scientific">Vibrio tritonius</name>
    <dbReference type="NCBI Taxonomy" id="1435069"/>
    <lineage>
        <taxon>Bacteria</taxon>
        <taxon>Pseudomonadati</taxon>
        <taxon>Pseudomonadota</taxon>
        <taxon>Gammaproteobacteria</taxon>
        <taxon>Vibrionales</taxon>
        <taxon>Vibrionaceae</taxon>
        <taxon>Vibrio</taxon>
    </lineage>
</organism>
<dbReference type="PANTHER" id="PTHR38088:SF2">
    <property type="entry name" value="UCP029143 FAMILY PROTEIN"/>
    <property type="match status" value="1"/>
</dbReference>
<dbReference type="Gene3D" id="2.30.130.30">
    <property type="entry name" value="Hypothetical protein"/>
    <property type="match status" value="1"/>
</dbReference>
<comment type="similarity">
    <text evidence="2">Belongs to the N(4)-acetylcytidine amidohydrolase family.</text>
</comment>
<comment type="catalytic activity">
    <reaction evidence="2">
        <text>N(4)-acetyl-2'-deoxycytidine + H2O = 2'-deoxycytidine + acetate + H(+)</text>
        <dbReference type="Rhea" id="RHEA:62936"/>
        <dbReference type="ChEBI" id="CHEBI:15377"/>
        <dbReference type="ChEBI" id="CHEBI:15378"/>
        <dbReference type="ChEBI" id="CHEBI:15698"/>
        <dbReference type="ChEBI" id="CHEBI:30089"/>
        <dbReference type="ChEBI" id="CHEBI:146133"/>
        <dbReference type="EC" id="3.5.1.135"/>
    </reaction>
</comment>
<comment type="catalytic activity">
    <reaction evidence="2">
        <text>N(4)-acetylcytosine + H2O = cytosine + acetate + H(+)</text>
        <dbReference type="Rhea" id="RHEA:62940"/>
        <dbReference type="ChEBI" id="CHEBI:15377"/>
        <dbReference type="ChEBI" id="CHEBI:15378"/>
        <dbReference type="ChEBI" id="CHEBI:16040"/>
        <dbReference type="ChEBI" id="CHEBI:30089"/>
        <dbReference type="ChEBI" id="CHEBI:146134"/>
        <dbReference type="EC" id="3.5.1.135"/>
    </reaction>
</comment>
<gene>
    <name evidence="4" type="primary">yqfB</name>
    <name evidence="4" type="ORF">LDJ79_11360</name>
</gene>
<dbReference type="EC" id="3.5.1.135" evidence="2"/>
<sequence length="104" mass="12187">MKHITFFERFEADIVAGKKVITIRDDSEKDYQTGDVVRVATFEDNRYFCTIEIESVKPVGFSQLTEFHAQQENMTLPELKRVIDEIYPGVEELYVLTFHIVNPR</sequence>
<dbReference type="Pfam" id="PF04266">
    <property type="entry name" value="ASCH"/>
    <property type="match status" value="1"/>
</dbReference>
<dbReference type="CDD" id="cd06552">
    <property type="entry name" value="ASCH_yqfb_like"/>
    <property type="match status" value="1"/>
</dbReference>
<feature type="active site" description="Proton donor" evidence="2">
    <location>
        <position position="72"/>
    </location>
</feature>
<dbReference type="PIRSF" id="PIRSF029143">
    <property type="entry name" value="UCP029143"/>
    <property type="match status" value="1"/>
</dbReference>